<dbReference type="Pfam" id="PF11175">
    <property type="entry name" value="DUF2961"/>
    <property type="match status" value="1"/>
</dbReference>
<reference evidence="1 2" key="1">
    <citation type="journal article" date="2017" name="ISME J.">
        <title>Unveiling bifidobacterial biogeography across the mammalian branch of the tree of life.</title>
        <authorList>
            <person name="Milani C."/>
            <person name="Mangifesta M."/>
            <person name="Mancabelli L."/>
            <person name="Lugli G.A."/>
            <person name="James K."/>
            <person name="Duranti S."/>
            <person name="Turroni F."/>
            <person name="Ferrario C."/>
            <person name="Ossiprandi M.C."/>
            <person name="van Sinderen D."/>
            <person name="Ventura M."/>
        </authorList>
    </citation>
    <scope>NUCLEOTIDE SEQUENCE [LARGE SCALE GENOMIC DNA]</scope>
    <source>
        <strain evidence="1 2">1E</strain>
    </source>
</reference>
<evidence type="ECO:0000313" key="1">
    <source>
        <dbReference type="EMBL" id="PAC73381.1"/>
    </source>
</evidence>
<dbReference type="EMBL" id="MNLB01000005">
    <property type="protein sequence ID" value="PAC73381.1"/>
    <property type="molecule type" value="Genomic_DNA"/>
</dbReference>
<sequence length="394" mass="44714">MIQRNNDWSAMQQSLYHDMQVDSSGAFATRSPLDSLAVAAPGRTRCVNAENPTGGKGAAATAASALGPSRKGSPCIQTVKAGESVTLMDVDGPGMIRHIWMTVTDRTSSTGPNVLRNLILEFYWDGEETPSVQCPIGDFFCCGHAQACRVNSMPVVVVPNRGFNCYFSMPFEHARIVLRNDHNEDVPAFFYQIDYTEYDALPAGTMRFHAQWRRERVTELARDYVVLDGVHGRGAYIGTYLALTALESRWWGEGEVKMYIDGDDQYPTWCSTGAEDYFGGAWSFADFDEHGRMHEQTFCAPYVGFPFYSQRLASHRESAYWDVNTPVTRGLYRWHIPDPIYFEHDLRVEWQQIGTEEGGNFERQDDVASVAYWYQLEPHTPFDPIGDRRFRQPR</sequence>
<evidence type="ECO:0008006" key="3">
    <source>
        <dbReference type="Google" id="ProtNLM"/>
    </source>
</evidence>
<dbReference type="AlphaFoldDB" id="A0A267WL80"/>
<organism evidence="1 2">
    <name type="scientific">Bifidobacterium pseudocatenulatum</name>
    <dbReference type="NCBI Taxonomy" id="28026"/>
    <lineage>
        <taxon>Bacteria</taxon>
        <taxon>Bacillati</taxon>
        <taxon>Actinomycetota</taxon>
        <taxon>Actinomycetes</taxon>
        <taxon>Bifidobacteriales</taxon>
        <taxon>Bifidobacteriaceae</taxon>
        <taxon>Bifidobacterium</taxon>
    </lineage>
</organism>
<protein>
    <recommendedName>
        <fullName evidence="3">DUF2961 domain-containing protein</fullName>
    </recommendedName>
</protein>
<proteinExistence type="predicted"/>
<comment type="caution">
    <text evidence="1">The sequence shown here is derived from an EMBL/GenBank/DDBJ whole genome shotgun (WGS) entry which is preliminary data.</text>
</comment>
<dbReference type="Proteomes" id="UP000216789">
    <property type="component" value="Unassembled WGS sequence"/>
</dbReference>
<gene>
    <name evidence="1" type="ORF">BPS1E_1080</name>
</gene>
<evidence type="ECO:0000313" key="2">
    <source>
        <dbReference type="Proteomes" id="UP000216789"/>
    </source>
</evidence>
<name>A0A267WL80_BIFPS</name>
<accession>A0A267WL80</accession>
<dbReference type="InterPro" id="IPR021345">
    <property type="entry name" value="DUF2961"/>
</dbReference>
<dbReference type="Gene3D" id="2.60.120.1390">
    <property type="match status" value="1"/>
</dbReference>